<dbReference type="Proteomes" id="UP000215289">
    <property type="component" value="Unassembled WGS sequence"/>
</dbReference>
<feature type="compositionally biased region" description="Low complexity" evidence="1">
    <location>
        <begin position="38"/>
        <end position="48"/>
    </location>
</feature>
<evidence type="ECO:0000313" key="3">
    <source>
        <dbReference type="Proteomes" id="UP000215289"/>
    </source>
</evidence>
<reference evidence="2 3" key="1">
    <citation type="submission" date="2018-08" db="EMBL/GenBank/DDBJ databases">
        <title>Draft genome sequences of two Aspergillus turcosus clinical strains isolated from bronchoalveolar lavage fluid: one azole-susceptible and the other azole-resistant.</title>
        <authorList>
            <person name="Parent-Michaud M."/>
            <person name="Dufresne P.J."/>
            <person name="Fournier E."/>
            <person name="Martineau C."/>
            <person name="Moreira S."/>
            <person name="Perkins V."/>
            <person name="De Repentigny L."/>
            <person name="Dufresne S.F."/>
        </authorList>
    </citation>
    <scope>NUCLEOTIDE SEQUENCE [LARGE SCALE GENOMIC DNA]</scope>
    <source>
        <strain evidence="2">HMR AF 1038</strain>
    </source>
</reference>
<evidence type="ECO:0000256" key="1">
    <source>
        <dbReference type="SAM" id="MobiDB-lite"/>
    </source>
</evidence>
<evidence type="ECO:0000313" key="2">
    <source>
        <dbReference type="EMBL" id="RLL92898.1"/>
    </source>
</evidence>
<accession>A0A3R7JAJ0</accession>
<gene>
    <name evidence="2" type="ORF">CFD26_100075</name>
</gene>
<dbReference type="AlphaFoldDB" id="A0A3R7JAJ0"/>
<dbReference type="EMBL" id="NIDN02000697">
    <property type="protein sequence ID" value="RLL92898.1"/>
    <property type="molecule type" value="Genomic_DNA"/>
</dbReference>
<keyword evidence="3" id="KW-1185">Reference proteome</keyword>
<feature type="compositionally biased region" description="Low complexity" evidence="1">
    <location>
        <begin position="9"/>
        <end position="27"/>
    </location>
</feature>
<feature type="non-terminal residue" evidence="2">
    <location>
        <position position="72"/>
    </location>
</feature>
<sequence length="72" mass="7471">MPPCNTTNLPGRGASRGAAATTTPAAPRARRGRGGGAQAAAPPAGPPARLLRPLLLRQFRLPLCRDHRALLL</sequence>
<organism evidence="2 3">
    <name type="scientific">Aspergillus turcosus</name>
    <dbReference type="NCBI Taxonomy" id="1245748"/>
    <lineage>
        <taxon>Eukaryota</taxon>
        <taxon>Fungi</taxon>
        <taxon>Dikarya</taxon>
        <taxon>Ascomycota</taxon>
        <taxon>Pezizomycotina</taxon>
        <taxon>Eurotiomycetes</taxon>
        <taxon>Eurotiomycetidae</taxon>
        <taxon>Eurotiales</taxon>
        <taxon>Aspergillaceae</taxon>
        <taxon>Aspergillus</taxon>
        <taxon>Aspergillus subgen. Fumigati</taxon>
    </lineage>
</organism>
<name>A0A3R7JAJ0_9EURO</name>
<protein>
    <submittedName>
        <fullName evidence="2">Uncharacterized protein</fullName>
    </submittedName>
</protein>
<feature type="region of interest" description="Disordered" evidence="1">
    <location>
        <begin position="1"/>
        <end position="48"/>
    </location>
</feature>
<comment type="caution">
    <text evidence="2">The sequence shown here is derived from an EMBL/GenBank/DDBJ whole genome shotgun (WGS) entry which is preliminary data.</text>
</comment>
<proteinExistence type="predicted"/>